<gene>
    <name evidence="1" type="ORF">V1517DRAFT_134702</name>
</gene>
<name>A0ACC3TNL6_9ASCO</name>
<reference evidence="2" key="1">
    <citation type="journal article" date="2024" name="Front. Bioeng. Biotechnol.">
        <title>Genome-scale model development and genomic sequencing of the oleaginous clade Lipomyces.</title>
        <authorList>
            <person name="Czajka J.J."/>
            <person name="Han Y."/>
            <person name="Kim J."/>
            <person name="Mondo S.J."/>
            <person name="Hofstad B.A."/>
            <person name="Robles A."/>
            <person name="Haridas S."/>
            <person name="Riley R."/>
            <person name="LaButti K."/>
            <person name="Pangilinan J."/>
            <person name="Andreopoulos W."/>
            <person name="Lipzen A."/>
            <person name="Yan J."/>
            <person name="Wang M."/>
            <person name="Ng V."/>
            <person name="Grigoriev I.V."/>
            <person name="Spatafora J.W."/>
            <person name="Magnuson J.K."/>
            <person name="Baker S.E."/>
            <person name="Pomraning K.R."/>
        </authorList>
    </citation>
    <scope>NUCLEOTIDE SEQUENCE [LARGE SCALE GENOMIC DNA]</scope>
    <source>
        <strain evidence="2">CBS 10300</strain>
    </source>
</reference>
<sequence length="433" mass="49523">MQIQFSRPQKRKKILAGTSLFDDNDSDSGKKSGEKRRHGHRNHDSQRGELAGDGQQNDDTEKRAREVGGYRPVFVAGQERDEGTNKQQSEIKDDQNRSTRDAGPNCDKEDSSEESEEEEYMKMVIPDLPQRHVSDTTYSERRQRALRMQEVKSRTRPPLAVQREKLERGLDTSLITADAKVGDETESSSDDNIALAIMKKMGFVPGYGLGNASDAAGHEPLRPVLKHDRGGIGMDSAHREQIESETKRAQELEQAEKQSFIDRKREEQLEKRISGQLRAAQNLCLELDVSNDPRLESILYSHSSASGGPNSGEYQHLDIPMLRTVNFLWREVVIERQNTEIEKLLRGRVLDRLSSVDTDEQEDLRSRVEEIVPEDYMDDQLETFNSLELAKKLEVVLEYLRQKYCYCFWCGCKYEDALDLDQNCPGLTEEDHE</sequence>
<proteinExistence type="predicted"/>
<keyword evidence="2" id="KW-1185">Reference proteome</keyword>
<dbReference type="Proteomes" id="UP001489719">
    <property type="component" value="Unassembled WGS sequence"/>
</dbReference>
<organism evidence="1 2">
    <name type="scientific">Lipomyces orientalis</name>
    <dbReference type="NCBI Taxonomy" id="1233043"/>
    <lineage>
        <taxon>Eukaryota</taxon>
        <taxon>Fungi</taxon>
        <taxon>Dikarya</taxon>
        <taxon>Ascomycota</taxon>
        <taxon>Saccharomycotina</taxon>
        <taxon>Lipomycetes</taxon>
        <taxon>Lipomycetales</taxon>
        <taxon>Lipomycetaceae</taxon>
        <taxon>Lipomyces</taxon>
    </lineage>
</organism>
<protein>
    <submittedName>
        <fullName evidence="1">Uncharacterized protein</fullName>
    </submittedName>
</protein>
<dbReference type="EMBL" id="MU970076">
    <property type="protein sequence ID" value="KAK9322492.1"/>
    <property type="molecule type" value="Genomic_DNA"/>
</dbReference>
<evidence type="ECO:0000313" key="1">
    <source>
        <dbReference type="EMBL" id="KAK9322492.1"/>
    </source>
</evidence>
<comment type="caution">
    <text evidence="1">The sequence shown here is derived from an EMBL/GenBank/DDBJ whole genome shotgun (WGS) entry which is preliminary data.</text>
</comment>
<accession>A0ACC3TNL6</accession>
<evidence type="ECO:0000313" key="2">
    <source>
        <dbReference type="Proteomes" id="UP001489719"/>
    </source>
</evidence>